<evidence type="ECO:0000313" key="2">
    <source>
        <dbReference type="EMBL" id="POM69478.1"/>
    </source>
</evidence>
<gene>
    <name evidence="2" type="ORF">PHPALM_14238</name>
</gene>
<dbReference type="Proteomes" id="UP000237271">
    <property type="component" value="Unassembled WGS sequence"/>
</dbReference>
<comment type="caution">
    <text evidence="2">The sequence shown here is derived from an EMBL/GenBank/DDBJ whole genome shotgun (WGS) entry which is preliminary data.</text>
</comment>
<accession>A0A2P4XV92</accession>
<proteinExistence type="predicted"/>
<name>A0A2P4XV92_9STRA</name>
<feature type="region of interest" description="Disordered" evidence="1">
    <location>
        <begin position="1"/>
        <end position="21"/>
    </location>
</feature>
<reference evidence="2 3" key="1">
    <citation type="journal article" date="2017" name="Genome Biol. Evol.">
        <title>Phytophthora megakarya and P. palmivora, closely related causal agents of cacao black pod rot, underwent increases in genome sizes and gene numbers by different mechanisms.</title>
        <authorList>
            <person name="Ali S.S."/>
            <person name="Shao J."/>
            <person name="Lary D.J."/>
            <person name="Kronmiller B."/>
            <person name="Shen D."/>
            <person name="Strem M.D."/>
            <person name="Amoako-Attah I."/>
            <person name="Akrofi A.Y."/>
            <person name="Begoude B.A."/>
            <person name="Ten Hoopen G.M."/>
            <person name="Coulibaly K."/>
            <person name="Kebe B.I."/>
            <person name="Melnick R.L."/>
            <person name="Guiltinan M.J."/>
            <person name="Tyler B.M."/>
            <person name="Meinhardt L.W."/>
            <person name="Bailey B.A."/>
        </authorList>
    </citation>
    <scope>NUCLEOTIDE SEQUENCE [LARGE SCALE GENOMIC DNA]</scope>
    <source>
        <strain evidence="3">sbr112.9</strain>
    </source>
</reference>
<dbReference type="EMBL" id="NCKW01007861">
    <property type="protein sequence ID" value="POM69478.1"/>
    <property type="molecule type" value="Genomic_DNA"/>
</dbReference>
<sequence length="75" mass="8482">MGSSIHIGSGDPVREAMTGVHGDGGIRSSGIINRFENKLINDCERRSQIERIYTTRRSARIRSRSDLECGYIWIE</sequence>
<evidence type="ECO:0000313" key="3">
    <source>
        <dbReference type="Proteomes" id="UP000237271"/>
    </source>
</evidence>
<dbReference type="AlphaFoldDB" id="A0A2P4XV92"/>
<keyword evidence="3" id="KW-1185">Reference proteome</keyword>
<evidence type="ECO:0000256" key="1">
    <source>
        <dbReference type="SAM" id="MobiDB-lite"/>
    </source>
</evidence>
<protein>
    <submittedName>
        <fullName evidence="2">Uncharacterized protein</fullName>
    </submittedName>
</protein>
<organism evidence="2 3">
    <name type="scientific">Phytophthora palmivora</name>
    <dbReference type="NCBI Taxonomy" id="4796"/>
    <lineage>
        <taxon>Eukaryota</taxon>
        <taxon>Sar</taxon>
        <taxon>Stramenopiles</taxon>
        <taxon>Oomycota</taxon>
        <taxon>Peronosporomycetes</taxon>
        <taxon>Peronosporales</taxon>
        <taxon>Peronosporaceae</taxon>
        <taxon>Phytophthora</taxon>
    </lineage>
</organism>